<dbReference type="Pfam" id="PF13391">
    <property type="entry name" value="HNH_2"/>
    <property type="match status" value="1"/>
</dbReference>
<name>A0ABR3Z1A0_9PEZI</name>
<proteinExistence type="predicted"/>
<gene>
    <name evidence="3" type="ORF">Sste5346_006103</name>
</gene>
<feature type="region of interest" description="Disordered" evidence="1">
    <location>
        <begin position="130"/>
        <end position="152"/>
    </location>
</feature>
<sequence>MASPLHHHQAFLEDSLDSGVLIFTNDAARQHTELLFSAVLQQLAARQLQVLSTPYQRIELVRLIYRFAQSRPSKDLTLQTFFSSVNIDMAADLSLDGVDLEPVPEKIVEFTDHLFAHFFLPLKASSAKTPQPTPASLSVPSLSPGQTLPASSHRLSTLRRDCLIRDKNRCVVTRKFGNAEALVRFRRDGSDAVDDEGQHLFITGRRDFEYLEVAHILPHSLMSLDGDSATVTARRNALAILDMFDVGARHLIEGYNIDRPTNALTLTQGCHREFGMFHMYFEAVRDREAPPHTYDIQSFLPSVLSQVPETMTRTLPMAEHHNIDVPLPRLLAIHAAVAKVLHMSGAGEHCDSVLRDTEELLVQADGSTNLGTLAALRLGGWWNGLVV</sequence>
<evidence type="ECO:0000313" key="3">
    <source>
        <dbReference type="EMBL" id="KAL1893962.1"/>
    </source>
</evidence>
<protein>
    <recommendedName>
        <fullName evidence="2">HNH nuclease domain-containing protein</fullName>
    </recommendedName>
</protein>
<feature type="domain" description="HNH nuclease" evidence="2">
    <location>
        <begin position="202"/>
        <end position="282"/>
    </location>
</feature>
<evidence type="ECO:0000256" key="1">
    <source>
        <dbReference type="SAM" id="MobiDB-lite"/>
    </source>
</evidence>
<dbReference type="Proteomes" id="UP001583186">
    <property type="component" value="Unassembled WGS sequence"/>
</dbReference>
<comment type="caution">
    <text evidence="3">The sequence shown here is derived from an EMBL/GenBank/DDBJ whole genome shotgun (WGS) entry which is preliminary data.</text>
</comment>
<organism evidence="3 4">
    <name type="scientific">Sporothrix stenoceras</name>
    <dbReference type="NCBI Taxonomy" id="5173"/>
    <lineage>
        <taxon>Eukaryota</taxon>
        <taxon>Fungi</taxon>
        <taxon>Dikarya</taxon>
        <taxon>Ascomycota</taxon>
        <taxon>Pezizomycotina</taxon>
        <taxon>Sordariomycetes</taxon>
        <taxon>Sordariomycetidae</taxon>
        <taxon>Ophiostomatales</taxon>
        <taxon>Ophiostomataceae</taxon>
        <taxon>Sporothrix</taxon>
    </lineage>
</organism>
<accession>A0ABR3Z1A0</accession>
<keyword evidence="4" id="KW-1185">Reference proteome</keyword>
<evidence type="ECO:0000313" key="4">
    <source>
        <dbReference type="Proteomes" id="UP001583186"/>
    </source>
</evidence>
<evidence type="ECO:0000259" key="2">
    <source>
        <dbReference type="Pfam" id="PF13391"/>
    </source>
</evidence>
<dbReference type="EMBL" id="JAWCUI010000035">
    <property type="protein sequence ID" value="KAL1893962.1"/>
    <property type="molecule type" value="Genomic_DNA"/>
</dbReference>
<dbReference type="InterPro" id="IPR003615">
    <property type="entry name" value="HNH_nuc"/>
</dbReference>
<reference evidence="3 4" key="1">
    <citation type="journal article" date="2024" name="IMA Fungus">
        <title>IMA Genome - F19 : A genome assembly and annotation guide to empower mycologists, including annotated draft genome sequences of Ceratocystis pirilliformis, Diaporthe australafricana, Fusarium ophioides, Paecilomyces lecythidis, and Sporothrix stenoceras.</title>
        <authorList>
            <person name="Aylward J."/>
            <person name="Wilson A.M."/>
            <person name="Visagie C.M."/>
            <person name="Spraker J."/>
            <person name="Barnes I."/>
            <person name="Buitendag C."/>
            <person name="Ceriani C."/>
            <person name="Del Mar Angel L."/>
            <person name="du Plessis D."/>
            <person name="Fuchs T."/>
            <person name="Gasser K."/>
            <person name="Kramer D."/>
            <person name="Li W."/>
            <person name="Munsamy K."/>
            <person name="Piso A."/>
            <person name="Price J.L."/>
            <person name="Sonnekus B."/>
            <person name="Thomas C."/>
            <person name="van der Nest A."/>
            <person name="van Dijk A."/>
            <person name="van Heerden A."/>
            <person name="van Vuuren N."/>
            <person name="Yilmaz N."/>
            <person name="Duong T.A."/>
            <person name="van der Merwe N.A."/>
            <person name="Wingfield M.J."/>
            <person name="Wingfield B.D."/>
        </authorList>
    </citation>
    <scope>NUCLEOTIDE SEQUENCE [LARGE SCALE GENOMIC DNA]</scope>
    <source>
        <strain evidence="3 4">CMW 5346</strain>
    </source>
</reference>